<evidence type="ECO:0000313" key="3">
    <source>
        <dbReference type="Proteomes" id="UP000324897"/>
    </source>
</evidence>
<keyword evidence="3" id="KW-1185">Reference proteome</keyword>
<proteinExistence type="predicted"/>
<dbReference type="SUPFAM" id="SSF81383">
    <property type="entry name" value="F-box domain"/>
    <property type="match status" value="1"/>
</dbReference>
<dbReference type="AlphaFoldDB" id="A0A5J9WEM4"/>
<evidence type="ECO:0000259" key="1">
    <source>
        <dbReference type="SMART" id="SM00256"/>
    </source>
</evidence>
<dbReference type="InterPro" id="IPR001810">
    <property type="entry name" value="F-box_dom"/>
</dbReference>
<protein>
    <recommendedName>
        <fullName evidence="1">F-box domain-containing protein</fullName>
    </recommendedName>
</protein>
<gene>
    <name evidence="2" type="ORF">EJB05_05941</name>
</gene>
<sequence>MAIRRNRQKTVAVDGSAPQVLPDDLVLEIVARCPTVADVIRCAATSKPLRSGILNKPFLRRLRYSSLLRDGRDGTFIPSLLVGLYRKTGDPHHPLEFIPAADGAWHPSSVAALPPAVASPGRHDAGACQYGSYLPVASGRSLLVLRRKCRVTEKEHLIERHGLYPVELSVCNPTSGERWVLPPHDVYDTSHAVLDADPLAPSAFKLLVAKLTEDEPRTLRVQIFSSEDGDWGPVVKCRIRHRGEFPDSSHRGPVVLGDSVHWLCNTEEGPRILTWRWRGGVKPPRDASLVKLHKSCWSLSVDMMCLAASPPTDGAQGSHALLSLIVQVRGGIDVWVREKTGARSTWKLLHCIRDTCIPQSMGSSFRWLNGVERSLFCNRKSGRVFPRATDGADDGPLLINLDSTLERDFCPYEVDMFSYMLFGMKQL</sequence>
<dbReference type="OrthoDB" id="691811at2759"/>
<dbReference type="InterPro" id="IPR036047">
    <property type="entry name" value="F-box-like_dom_sf"/>
</dbReference>
<dbReference type="InterPro" id="IPR056016">
    <property type="entry name" value="DUF7595"/>
</dbReference>
<dbReference type="Gramene" id="TVU46406">
    <property type="protein sequence ID" value="TVU46406"/>
    <property type="gene ID" value="EJB05_05941"/>
</dbReference>
<dbReference type="Proteomes" id="UP000324897">
    <property type="component" value="Chromosome 5"/>
</dbReference>
<dbReference type="EMBL" id="RWGY01000004">
    <property type="protein sequence ID" value="TVU46406.1"/>
    <property type="molecule type" value="Genomic_DNA"/>
</dbReference>
<name>A0A5J9WEM4_9POAL</name>
<dbReference type="SMART" id="SM00256">
    <property type="entry name" value="FBOX"/>
    <property type="match status" value="1"/>
</dbReference>
<dbReference type="Pfam" id="PF24523">
    <property type="entry name" value="DUF7595"/>
    <property type="match status" value="1"/>
</dbReference>
<feature type="domain" description="F-box" evidence="1">
    <location>
        <begin position="21"/>
        <end position="62"/>
    </location>
</feature>
<accession>A0A5J9WEM4</accession>
<dbReference type="PANTHER" id="PTHR35828:SF12">
    <property type="entry name" value="OS01G0322500 PROTEIN"/>
    <property type="match status" value="1"/>
</dbReference>
<evidence type="ECO:0000313" key="2">
    <source>
        <dbReference type="EMBL" id="TVU46406.1"/>
    </source>
</evidence>
<comment type="caution">
    <text evidence="2">The sequence shown here is derived from an EMBL/GenBank/DDBJ whole genome shotgun (WGS) entry which is preliminary data.</text>
</comment>
<reference evidence="2 3" key="1">
    <citation type="journal article" date="2019" name="Sci. Rep.">
        <title>A high-quality genome of Eragrostis curvula grass provides insights into Poaceae evolution and supports new strategies to enhance forage quality.</title>
        <authorList>
            <person name="Carballo J."/>
            <person name="Santos B.A.C.M."/>
            <person name="Zappacosta D."/>
            <person name="Garbus I."/>
            <person name="Selva J.P."/>
            <person name="Gallo C.A."/>
            <person name="Diaz A."/>
            <person name="Albertini E."/>
            <person name="Caccamo M."/>
            <person name="Echenique V."/>
        </authorList>
    </citation>
    <scope>NUCLEOTIDE SEQUENCE [LARGE SCALE GENOMIC DNA]</scope>
    <source>
        <strain evidence="3">cv. Victoria</strain>
        <tissue evidence="2">Leaf</tissue>
    </source>
</reference>
<dbReference type="PANTHER" id="PTHR35828">
    <property type="entry name" value="OS08G0203800 PROTEIN-RELATED"/>
    <property type="match status" value="1"/>
</dbReference>
<feature type="non-terminal residue" evidence="2">
    <location>
        <position position="1"/>
    </location>
</feature>
<organism evidence="2 3">
    <name type="scientific">Eragrostis curvula</name>
    <name type="common">weeping love grass</name>
    <dbReference type="NCBI Taxonomy" id="38414"/>
    <lineage>
        <taxon>Eukaryota</taxon>
        <taxon>Viridiplantae</taxon>
        <taxon>Streptophyta</taxon>
        <taxon>Embryophyta</taxon>
        <taxon>Tracheophyta</taxon>
        <taxon>Spermatophyta</taxon>
        <taxon>Magnoliopsida</taxon>
        <taxon>Liliopsida</taxon>
        <taxon>Poales</taxon>
        <taxon>Poaceae</taxon>
        <taxon>PACMAD clade</taxon>
        <taxon>Chloridoideae</taxon>
        <taxon>Eragrostideae</taxon>
        <taxon>Eragrostidinae</taxon>
        <taxon>Eragrostis</taxon>
    </lineage>
</organism>